<evidence type="ECO:0000313" key="2">
    <source>
        <dbReference type="Proteomes" id="UP000622552"/>
    </source>
</evidence>
<reference evidence="1" key="1">
    <citation type="submission" date="2020-11" db="EMBL/GenBank/DDBJ databases">
        <title>Sequencing the genomes of 1000 actinobacteria strains.</title>
        <authorList>
            <person name="Klenk H.-P."/>
        </authorList>
    </citation>
    <scope>NUCLEOTIDE SEQUENCE</scope>
    <source>
        <strain evidence="1">DSM 45356</strain>
    </source>
</reference>
<keyword evidence="2" id="KW-1185">Reference proteome</keyword>
<dbReference type="RefSeq" id="WP_197004379.1">
    <property type="nucleotide sequence ID" value="NZ_BONS01000020.1"/>
</dbReference>
<sequence length="200" mass="21838">MTAPIADPHNIRVATTGRMYLATSSAAKFPITLLDEFTAWGPDWTKLGEFDTDAIEYGFSDDIEELRSWQNGVVRIIVKGRELTLKANALESSRQVVEAFHGGSFGPWKPEGTTVPGVSALTIGTTTARPVYKIGFEWFDGDPAARHTWRLQLETVQVSQVESPKFNGENAVKWGMTLKALGKGGVLAQWITNDPAVVGS</sequence>
<organism evidence="1 2">
    <name type="scientific">Longispora fulva</name>
    <dbReference type="NCBI Taxonomy" id="619741"/>
    <lineage>
        <taxon>Bacteria</taxon>
        <taxon>Bacillati</taxon>
        <taxon>Actinomycetota</taxon>
        <taxon>Actinomycetes</taxon>
        <taxon>Micromonosporales</taxon>
        <taxon>Micromonosporaceae</taxon>
        <taxon>Longispora</taxon>
    </lineage>
</organism>
<accession>A0A8J7KK15</accession>
<dbReference type="AlphaFoldDB" id="A0A8J7KK15"/>
<gene>
    <name evidence="1" type="ORF">IW245_003718</name>
</gene>
<proteinExistence type="predicted"/>
<evidence type="ECO:0000313" key="1">
    <source>
        <dbReference type="EMBL" id="MBG6137524.1"/>
    </source>
</evidence>
<dbReference type="Proteomes" id="UP000622552">
    <property type="component" value="Unassembled WGS sequence"/>
</dbReference>
<dbReference type="InterPro" id="IPR058154">
    <property type="entry name" value="Bxb1_TTP-like"/>
</dbReference>
<name>A0A8J7KK15_9ACTN</name>
<dbReference type="Pfam" id="PF25681">
    <property type="entry name" value="Phage_TTP_17"/>
    <property type="match status" value="1"/>
</dbReference>
<comment type="caution">
    <text evidence="1">The sequence shown here is derived from an EMBL/GenBank/DDBJ whole genome shotgun (WGS) entry which is preliminary data.</text>
</comment>
<dbReference type="EMBL" id="JADOUF010000001">
    <property type="protein sequence ID" value="MBG6137524.1"/>
    <property type="molecule type" value="Genomic_DNA"/>
</dbReference>
<evidence type="ECO:0008006" key="3">
    <source>
        <dbReference type="Google" id="ProtNLM"/>
    </source>
</evidence>
<protein>
    <recommendedName>
        <fullName evidence="3">Phage tail protein</fullName>
    </recommendedName>
</protein>